<name>A0ABQ2WBG2_9ACTN</name>
<reference evidence="3" key="1">
    <citation type="journal article" date="2019" name="Int. J. Syst. Evol. Microbiol.">
        <title>The Global Catalogue of Microorganisms (GCM) 10K type strain sequencing project: providing services to taxonomists for standard genome sequencing and annotation.</title>
        <authorList>
            <consortium name="The Broad Institute Genomics Platform"/>
            <consortium name="The Broad Institute Genome Sequencing Center for Infectious Disease"/>
            <person name="Wu L."/>
            <person name="Ma J."/>
        </authorList>
    </citation>
    <scope>NUCLEOTIDE SEQUENCE [LARGE SCALE GENOMIC DNA]</scope>
    <source>
        <strain evidence="3">JCM 4376</strain>
    </source>
</reference>
<sequence length="64" mass="6628">MPERDWQRSSFCAGGGNNCVEIAAGNADRIALRESESPAAVISTNRAALRALVLGVKAGKSALV</sequence>
<comment type="caution">
    <text evidence="2">The sequence shown here is derived from an EMBL/GenBank/DDBJ whole genome shotgun (WGS) entry which is preliminary data.</text>
</comment>
<dbReference type="EMBL" id="BMTF01000033">
    <property type="protein sequence ID" value="GGV95682.1"/>
    <property type="molecule type" value="Genomic_DNA"/>
</dbReference>
<protein>
    <recommendedName>
        <fullName evidence="1">DUF397 domain-containing protein</fullName>
    </recommendedName>
</protein>
<evidence type="ECO:0000313" key="3">
    <source>
        <dbReference type="Proteomes" id="UP000660675"/>
    </source>
</evidence>
<keyword evidence="3" id="KW-1185">Reference proteome</keyword>
<evidence type="ECO:0000259" key="1">
    <source>
        <dbReference type="Pfam" id="PF04149"/>
    </source>
</evidence>
<gene>
    <name evidence="2" type="ORF">GCM10015535_63490</name>
</gene>
<dbReference type="InterPro" id="IPR007278">
    <property type="entry name" value="DUF397"/>
</dbReference>
<accession>A0ABQ2WBG2</accession>
<organism evidence="2 3">
    <name type="scientific">Streptomyces gelaticus</name>
    <dbReference type="NCBI Taxonomy" id="285446"/>
    <lineage>
        <taxon>Bacteria</taxon>
        <taxon>Bacillati</taxon>
        <taxon>Actinomycetota</taxon>
        <taxon>Actinomycetes</taxon>
        <taxon>Kitasatosporales</taxon>
        <taxon>Streptomycetaceae</taxon>
        <taxon>Streptomyces</taxon>
    </lineage>
</organism>
<dbReference type="RefSeq" id="WP_189547724.1">
    <property type="nucleotide sequence ID" value="NZ_BMTF01000033.1"/>
</dbReference>
<evidence type="ECO:0000313" key="2">
    <source>
        <dbReference type="EMBL" id="GGV95682.1"/>
    </source>
</evidence>
<feature type="domain" description="DUF397" evidence="1">
    <location>
        <begin position="5"/>
        <end position="57"/>
    </location>
</feature>
<dbReference type="Proteomes" id="UP000660675">
    <property type="component" value="Unassembled WGS sequence"/>
</dbReference>
<proteinExistence type="predicted"/>
<dbReference type="Pfam" id="PF04149">
    <property type="entry name" value="DUF397"/>
    <property type="match status" value="1"/>
</dbReference>